<feature type="chain" id="PRO_5016271393" evidence="10">
    <location>
        <begin position="20"/>
        <end position="1147"/>
    </location>
</feature>
<comment type="similarity">
    <text evidence="8 9">Belongs to the TonB-dependent receptor family.</text>
</comment>
<evidence type="ECO:0000259" key="12">
    <source>
        <dbReference type="Pfam" id="PF07715"/>
    </source>
</evidence>
<accession>A0A327QPR5</accession>
<dbReference type="EMBL" id="QLLL01000003">
    <property type="protein sequence ID" value="RAJ06616.1"/>
    <property type="molecule type" value="Genomic_DNA"/>
</dbReference>
<keyword evidence="5 9" id="KW-0798">TonB box</keyword>
<evidence type="ECO:0000313" key="13">
    <source>
        <dbReference type="EMBL" id="RAJ06616.1"/>
    </source>
</evidence>
<dbReference type="Pfam" id="PF00593">
    <property type="entry name" value="TonB_dep_Rec_b-barrel"/>
    <property type="match status" value="1"/>
</dbReference>
<dbReference type="InterPro" id="IPR012910">
    <property type="entry name" value="Plug_dom"/>
</dbReference>
<proteinExistence type="inferred from homology"/>
<comment type="caution">
    <text evidence="13">The sequence shown here is derived from an EMBL/GenBank/DDBJ whole genome shotgun (WGS) entry which is preliminary data.</text>
</comment>
<dbReference type="NCBIfam" id="TIGR04057">
    <property type="entry name" value="SusC_RagA_signa"/>
    <property type="match status" value="1"/>
</dbReference>
<keyword evidence="14" id="KW-1185">Reference proteome</keyword>
<evidence type="ECO:0000256" key="4">
    <source>
        <dbReference type="ARBA" id="ARBA00022692"/>
    </source>
</evidence>
<dbReference type="Proteomes" id="UP000249547">
    <property type="component" value="Unassembled WGS sequence"/>
</dbReference>
<evidence type="ECO:0000256" key="8">
    <source>
        <dbReference type="PROSITE-ProRule" id="PRU01360"/>
    </source>
</evidence>
<evidence type="ECO:0000256" key="9">
    <source>
        <dbReference type="RuleBase" id="RU003357"/>
    </source>
</evidence>
<dbReference type="InterPro" id="IPR000531">
    <property type="entry name" value="Beta-barrel_TonB"/>
</dbReference>
<organism evidence="13 14">
    <name type="scientific">Chitinophaga skermanii</name>
    <dbReference type="NCBI Taxonomy" id="331697"/>
    <lineage>
        <taxon>Bacteria</taxon>
        <taxon>Pseudomonadati</taxon>
        <taxon>Bacteroidota</taxon>
        <taxon>Chitinophagia</taxon>
        <taxon>Chitinophagales</taxon>
        <taxon>Chitinophagaceae</taxon>
        <taxon>Chitinophaga</taxon>
    </lineage>
</organism>
<feature type="domain" description="TonB-dependent receptor-like beta-barrel" evidence="11">
    <location>
        <begin position="580"/>
        <end position="999"/>
    </location>
</feature>
<dbReference type="RefSeq" id="WP_211324774.1">
    <property type="nucleotide sequence ID" value="NZ_QLLL01000003.1"/>
</dbReference>
<dbReference type="InterPro" id="IPR039426">
    <property type="entry name" value="TonB-dep_rcpt-like"/>
</dbReference>
<evidence type="ECO:0000256" key="10">
    <source>
        <dbReference type="SAM" id="SignalP"/>
    </source>
</evidence>
<evidence type="ECO:0000256" key="3">
    <source>
        <dbReference type="ARBA" id="ARBA00022452"/>
    </source>
</evidence>
<keyword evidence="2 8" id="KW-0813">Transport</keyword>
<evidence type="ECO:0000259" key="11">
    <source>
        <dbReference type="Pfam" id="PF00593"/>
    </source>
</evidence>
<evidence type="ECO:0000256" key="7">
    <source>
        <dbReference type="ARBA" id="ARBA00023237"/>
    </source>
</evidence>
<comment type="subcellular location">
    <subcellularLocation>
        <location evidence="1 8">Cell outer membrane</location>
        <topology evidence="1 8">Multi-pass membrane protein</topology>
    </subcellularLocation>
</comment>
<keyword evidence="3 8" id="KW-1134">Transmembrane beta strand</keyword>
<evidence type="ECO:0000256" key="1">
    <source>
        <dbReference type="ARBA" id="ARBA00004571"/>
    </source>
</evidence>
<keyword evidence="4 8" id="KW-0812">Transmembrane</keyword>
<dbReference type="Gene3D" id="2.170.130.10">
    <property type="entry name" value="TonB-dependent receptor, plug domain"/>
    <property type="match status" value="1"/>
</dbReference>
<protein>
    <submittedName>
        <fullName evidence="13">TonB-linked SusC/RagA family outer membrane protein</fullName>
    </submittedName>
</protein>
<dbReference type="NCBIfam" id="TIGR04056">
    <property type="entry name" value="OMP_RagA_SusC"/>
    <property type="match status" value="1"/>
</dbReference>
<gene>
    <name evidence="13" type="ORF">LX64_01743</name>
</gene>
<dbReference type="AlphaFoldDB" id="A0A327QPR5"/>
<keyword evidence="7 8" id="KW-0998">Cell outer membrane</keyword>
<name>A0A327QPR5_9BACT</name>
<dbReference type="InterPro" id="IPR023996">
    <property type="entry name" value="TonB-dep_OMP_SusC/RagA"/>
</dbReference>
<evidence type="ECO:0000256" key="5">
    <source>
        <dbReference type="ARBA" id="ARBA00023077"/>
    </source>
</evidence>
<dbReference type="GO" id="GO:0009279">
    <property type="term" value="C:cell outer membrane"/>
    <property type="evidence" value="ECO:0007669"/>
    <property type="project" value="UniProtKB-SubCell"/>
</dbReference>
<feature type="domain" description="TonB-dependent receptor plug" evidence="12">
    <location>
        <begin position="209"/>
        <end position="337"/>
    </location>
</feature>
<feature type="signal peptide" evidence="10">
    <location>
        <begin position="1"/>
        <end position="19"/>
    </location>
</feature>
<dbReference type="InterPro" id="IPR023997">
    <property type="entry name" value="TonB-dep_OMP_SusC/RagA_CS"/>
</dbReference>
<keyword evidence="10" id="KW-0732">Signal</keyword>
<evidence type="ECO:0000256" key="2">
    <source>
        <dbReference type="ARBA" id="ARBA00022448"/>
    </source>
</evidence>
<dbReference type="Pfam" id="PF07715">
    <property type="entry name" value="Plug"/>
    <property type="match status" value="1"/>
</dbReference>
<sequence length="1147" mass="125640">MKKIVSGFCGVLLALQVTAQSNSPIATFSKKDLTMKEIVESLQRKEKLAVMYDVSAINPNAVVHLPSQKLSLDQLMKVLGDQTGLDVKLVNNSLYIKKKEQAAPVAAAQQQEKIKVSGIVKSKDDNSTVPGASITADGKVVGVSGPDGSFSVNVLKGATLEFKAIGLNPTKYQVTGAQNDVSISLSTNVTQLNSVVVTALGIKRDEKALGYAVTKMGTEDFTDAVSNNWTNSLSGKVAGVNITRSGAGPAGSNKIVLRGVNSLSGTSEALIVVDGVILNGGSGRSTGTGSGSYLDAESPTDFGNSINDLNPEDFENVTILKGPGASALYGARGANGAIIITTKNGKNYKKGLGVTVNSNAALDMINRWPDYQYEYGQGATGQDGWYSYGATEDGASTRSTSSAWGPKFDGQSYYQYDPTTRTAGTSRTPWVPYKNNRKDFFETGQTYTNTVTVEGSSEKTSSRISFTNLNNTWIVPNTGYKRTTVALSVNHKISDKLQIATKVNYANKKSDNLPSVGYNNQTIMYFIRGMVPNANIDWFRDYWVPGKEQQEQTRPFSSLLDNPFLQAYEMLNSMNRHGVVGNVSATYNFTKNFSLLVRTSLDFASESRAQQRPKGTQKFVDGMYRTQNINNRESNSDFLFRYNTKFLKDFTFDGSFGGSRMANNYDKQELRADKLRVPGDYSFSNAKNGVVAYPYLSKYAVNSVYGMGAFSYKNWLFFDFTMRNDWTSTLATPQNKDRVSFFYDSYNLAVALNEVIKMPKAINYWKVRASVATVGSGGTWPYLTAYVYDPQQAYNSGLANPANVANPFLTPEKTRSYEAGTELRMFDNRVTADVSVYRNNSTNQIIPSAPIDPASGYRGAVLNAGEIQNNGVEVALSGVIIKRNKQNPVGWKTNGTFATNRGKVISLAEGLSTHVMSSGPRGTMEARPGGYVGDLYGIGYQRNEEGKIIYENGLPKWTESPILVGNTTPRYRAGWGNEISYKQFRLNFLFDSQFGGVGYSLTHAVLAEEGKLKKTIPGRYNGIIGDGVVVNKDGSYSPNTQIVTDIQSFYSAHYNRENVEANTFKTDFIKLRELRLDYSFKPATLKALRLQRATIGLYGRDLFMITKWPAFDPEFGSLNSDNTVVAGFEVGQFPSTRTLGANLTVSF</sequence>
<reference evidence="13 14" key="1">
    <citation type="submission" date="2018-06" db="EMBL/GenBank/DDBJ databases">
        <title>Genomic Encyclopedia of Archaeal and Bacterial Type Strains, Phase II (KMG-II): from individual species to whole genera.</title>
        <authorList>
            <person name="Goeker M."/>
        </authorList>
    </citation>
    <scope>NUCLEOTIDE SEQUENCE [LARGE SCALE GENOMIC DNA]</scope>
    <source>
        <strain evidence="13 14">DSM 23857</strain>
    </source>
</reference>
<dbReference type="SUPFAM" id="SSF56935">
    <property type="entry name" value="Porins"/>
    <property type="match status" value="1"/>
</dbReference>
<evidence type="ECO:0000256" key="6">
    <source>
        <dbReference type="ARBA" id="ARBA00023136"/>
    </source>
</evidence>
<dbReference type="PROSITE" id="PS52016">
    <property type="entry name" value="TONB_DEPENDENT_REC_3"/>
    <property type="match status" value="1"/>
</dbReference>
<evidence type="ECO:0000313" key="14">
    <source>
        <dbReference type="Proteomes" id="UP000249547"/>
    </source>
</evidence>
<dbReference type="Gene3D" id="2.40.170.20">
    <property type="entry name" value="TonB-dependent receptor, beta-barrel domain"/>
    <property type="match status" value="1"/>
</dbReference>
<keyword evidence="6 8" id="KW-0472">Membrane</keyword>
<dbReference type="InterPro" id="IPR036942">
    <property type="entry name" value="Beta-barrel_TonB_sf"/>
</dbReference>
<dbReference type="InterPro" id="IPR037066">
    <property type="entry name" value="Plug_dom_sf"/>
</dbReference>